<dbReference type="Proteomes" id="UP000545588">
    <property type="component" value="Unassembled WGS sequence"/>
</dbReference>
<evidence type="ECO:0000313" key="4">
    <source>
        <dbReference type="Proteomes" id="UP000545588"/>
    </source>
</evidence>
<accession>A0A6V7R837</accession>
<organism evidence="1 3">
    <name type="scientific">Jeotgalicoccus coquinae</name>
    <dbReference type="NCBI Taxonomy" id="709509"/>
    <lineage>
        <taxon>Bacteria</taxon>
        <taxon>Bacillati</taxon>
        <taxon>Bacillota</taxon>
        <taxon>Bacilli</taxon>
        <taxon>Bacillales</taxon>
        <taxon>Staphylococcaceae</taxon>
        <taxon>Jeotgalicoccus</taxon>
    </lineage>
</organism>
<comment type="caution">
    <text evidence="1">The sequence shown here is derived from an EMBL/GenBank/DDBJ whole genome shotgun (WGS) entry which is preliminary data.</text>
</comment>
<sequence>MYRKQELEDVKNRYNRNIDYYSNYDDIKTFFKNLSAIIDNYNC</sequence>
<evidence type="ECO:0000313" key="2">
    <source>
        <dbReference type="EMBL" id="MBB6423079.1"/>
    </source>
</evidence>
<evidence type="ECO:0000313" key="3">
    <source>
        <dbReference type="Proteomes" id="UP000534001"/>
    </source>
</evidence>
<evidence type="ECO:0000313" key="1">
    <source>
        <dbReference type="EMBL" id="CAD2073456.1"/>
    </source>
</evidence>
<protein>
    <submittedName>
        <fullName evidence="1">Uncharacterized protein</fullName>
    </submittedName>
</protein>
<gene>
    <name evidence="2" type="ORF">HNR41_001005</name>
    <name evidence="1" type="ORF">JEOCOQ751_00605</name>
</gene>
<dbReference type="Proteomes" id="UP000534001">
    <property type="component" value="Unassembled WGS sequence"/>
</dbReference>
<proteinExistence type="predicted"/>
<reference evidence="2 4" key="2">
    <citation type="submission" date="2020-08" db="EMBL/GenBank/DDBJ databases">
        <title>Genomic Encyclopedia of Type Strains, Phase IV (KMG-IV): sequencing the most valuable type-strain genomes for metagenomic binning, comparative biology and taxonomic classification.</title>
        <authorList>
            <person name="Goeker M."/>
        </authorList>
    </citation>
    <scope>NUCLEOTIDE SEQUENCE [LARGE SCALE GENOMIC DNA]</scope>
    <source>
        <strain evidence="2 4">DSM 22419</strain>
    </source>
</reference>
<name>A0A6V7R837_9STAP</name>
<dbReference type="EMBL" id="CAJEWA010000005">
    <property type="protein sequence ID" value="CAD2073456.1"/>
    <property type="molecule type" value="Genomic_DNA"/>
</dbReference>
<dbReference type="EMBL" id="JACHFF010000001">
    <property type="protein sequence ID" value="MBB6423079.1"/>
    <property type="molecule type" value="Genomic_DNA"/>
</dbReference>
<keyword evidence="4" id="KW-1185">Reference proteome</keyword>
<reference evidence="1 3" key="1">
    <citation type="submission" date="2020-07" db="EMBL/GenBank/DDBJ databases">
        <authorList>
            <person name="Criscuolo A."/>
        </authorList>
    </citation>
    <scope>NUCLEOTIDE SEQUENCE [LARGE SCALE GENOMIC DNA]</scope>
    <source>
        <strain evidence="1">CIP111751</strain>
    </source>
</reference>
<dbReference type="AlphaFoldDB" id="A0A6V7R837"/>